<keyword evidence="3" id="KW-1185">Reference proteome</keyword>
<gene>
    <name evidence="2" type="ORF">M1O15_01035</name>
</gene>
<accession>A0ABT0I3W8</accession>
<comment type="caution">
    <text evidence="2">The sequence shown here is derived from an EMBL/GenBank/DDBJ whole genome shotgun (WGS) entry which is preliminary data.</text>
</comment>
<dbReference type="InterPro" id="IPR002035">
    <property type="entry name" value="VWF_A"/>
</dbReference>
<proteinExistence type="predicted"/>
<dbReference type="EMBL" id="JALPTH010000001">
    <property type="protein sequence ID" value="MCK8676020.1"/>
    <property type="molecule type" value="Genomic_DNA"/>
</dbReference>
<evidence type="ECO:0000313" key="2">
    <source>
        <dbReference type="EMBL" id="MCK8676020.1"/>
    </source>
</evidence>
<dbReference type="Pfam" id="PF00092">
    <property type="entry name" value="VWA"/>
    <property type="match status" value="1"/>
</dbReference>
<name>A0ABT0I3W8_9ACTN</name>
<dbReference type="Proteomes" id="UP001522868">
    <property type="component" value="Unassembled WGS sequence"/>
</dbReference>
<dbReference type="RefSeq" id="WP_248631212.1">
    <property type="nucleotide sequence ID" value="NZ_JALPTH010000001.1"/>
</dbReference>
<dbReference type="PROSITE" id="PS50234">
    <property type="entry name" value="VWFA"/>
    <property type="match status" value="1"/>
</dbReference>
<dbReference type="Gene3D" id="3.40.50.410">
    <property type="entry name" value="von Willebrand factor, type A domain"/>
    <property type="match status" value="1"/>
</dbReference>
<organism evidence="2 3">
    <name type="scientific">Streptomyces lichenis</name>
    <dbReference type="NCBI Taxonomy" id="2306967"/>
    <lineage>
        <taxon>Bacteria</taxon>
        <taxon>Bacillati</taxon>
        <taxon>Actinomycetota</taxon>
        <taxon>Actinomycetes</taxon>
        <taxon>Kitasatosporales</taxon>
        <taxon>Streptomycetaceae</taxon>
        <taxon>Streptomyces</taxon>
    </lineage>
</organism>
<evidence type="ECO:0000313" key="3">
    <source>
        <dbReference type="Proteomes" id="UP001522868"/>
    </source>
</evidence>
<dbReference type="InterPro" id="IPR036465">
    <property type="entry name" value="vWFA_dom_sf"/>
</dbReference>
<evidence type="ECO:0000259" key="1">
    <source>
        <dbReference type="PROSITE" id="PS50234"/>
    </source>
</evidence>
<protein>
    <submittedName>
        <fullName evidence="2">VWA domain-containing protein</fullName>
    </submittedName>
</protein>
<sequence>MQILPFYLVCDESGSMAGQGIDTVNEALPTLYEEISTNPTVADKTRFALIGFSTAASVLQPLADLSELSHLPSLSAGGITSFGSAFRLLRDTIEKDVAALKAEGHEVYRPVVFFLSDGEPTDNDWEEALADLKEAERFRYAPKIIAFGITDADAAIISRVANFKAFIQKDDSISPAVALREFASSLTRSIVNSATSMAAEGGDGFQLQVDEQVPGYTSLNLDKL</sequence>
<dbReference type="SMART" id="SM00327">
    <property type="entry name" value="VWA"/>
    <property type="match status" value="1"/>
</dbReference>
<dbReference type="SUPFAM" id="SSF53300">
    <property type="entry name" value="vWA-like"/>
    <property type="match status" value="1"/>
</dbReference>
<feature type="domain" description="VWFA" evidence="1">
    <location>
        <begin position="5"/>
        <end position="194"/>
    </location>
</feature>
<reference evidence="2 3" key="1">
    <citation type="submission" date="2022-04" db="EMBL/GenBank/DDBJ databases">
        <title>Streptomyces sp. nov. LCR6-01 isolated from Lichen of Dirinaria sp.</title>
        <authorList>
            <person name="Kanchanasin P."/>
            <person name="Tanasupawat S."/>
            <person name="Phongsopitanun W."/>
        </authorList>
    </citation>
    <scope>NUCLEOTIDE SEQUENCE [LARGE SCALE GENOMIC DNA]</scope>
    <source>
        <strain evidence="2 3">LCR6-01</strain>
    </source>
</reference>